<keyword evidence="4" id="KW-0804">Transcription</keyword>
<dbReference type="CDD" id="cd06171">
    <property type="entry name" value="Sigma70_r4"/>
    <property type="match status" value="1"/>
</dbReference>
<organism evidence="7 8">
    <name type="scientific">Symbiobacterium terraclitae</name>
    <dbReference type="NCBI Taxonomy" id="557451"/>
    <lineage>
        <taxon>Bacteria</taxon>
        <taxon>Bacillati</taxon>
        <taxon>Bacillota</taxon>
        <taxon>Clostridia</taxon>
        <taxon>Eubacteriales</taxon>
        <taxon>Symbiobacteriaceae</taxon>
        <taxon>Symbiobacterium</taxon>
    </lineage>
</organism>
<dbReference type="Proteomes" id="UP001519289">
    <property type="component" value="Unassembled WGS sequence"/>
</dbReference>
<evidence type="ECO:0000313" key="7">
    <source>
        <dbReference type="EMBL" id="MBP2017418.1"/>
    </source>
</evidence>
<dbReference type="NCBIfam" id="TIGR02937">
    <property type="entry name" value="sigma70-ECF"/>
    <property type="match status" value="1"/>
</dbReference>
<sequence>MEEREAVRRCRGGDREAFGHLVREHQAAVLALCLRMTGSREDAADAAQQAFLQAYRRLETYDPAQPFRPWLMKIAANECIALLRRRGRQPESGDESALERAAAPGPDAPALVELAEDREAVRRAVTALPPPYRTAVIQYYFEGLSYQQMAERSGLPTGTIATHLHRAKQMLRRILSEREVTVHHAP</sequence>
<dbReference type="EMBL" id="JAGGLG010000004">
    <property type="protein sequence ID" value="MBP2017418.1"/>
    <property type="molecule type" value="Genomic_DNA"/>
</dbReference>
<reference evidence="7 8" key="1">
    <citation type="submission" date="2021-03" db="EMBL/GenBank/DDBJ databases">
        <title>Genomic Encyclopedia of Type Strains, Phase IV (KMG-IV): sequencing the most valuable type-strain genomes for metagenomic binning, comparative biology and taxonomic classification.</title>
        <authorList>
            <person name="Goeker M."/>
        </authorList>
    </citation>
    <scope>NUCLEOTIDE SEQUENCE [LARGE SCALE GENOMIC DNA]</scope>
    <source>
        <strain evidence="7 8">DSM 27138</strain>
    </source>
</reference>
<dbReference type="InterPro" id="IPR039425">
    <property type="entry name" value="RNA_pol_sigma-70-like"/>
</dbReference>
<evidence type="ECO:0000256" key="1">
    <source>
        <dbReference type="ARBA" id="ARBA00010641"/>
    </source>
</evidence>
<keyword evidence="2" id="KW-0805">Transcription regulation</keyword>
<evidence type="ECO:0000256" key="4">
    <source>
        <dbReference type="ARBA" id="ARBA00023163"/>
    </source>
</evidence>
<evidence type="ECO:0000259" key="6">
    <source>
        <dbReference type="Pfam" id="PF08281"/>
    </source>
</evidence>
<dbReference type="InterPro" id="IPR036388">
    <property type="entry name" value="WH-like_DNA-bd_sf"/>
</dbReference>
<evidence type="ECO:0000256" key="2">
    <source>
        <dbReference type="ARBA" id="ARBA00023015"/>
    </source>
</evidence>
<dbReference type="InterPro" id="IPR013325">
    <property type="entry name" value="RNA_pol_sigma_r2"/>
</dbReference>
<comment type="caution">
    <text evidence="7">The sequence shown here is derived from an EMBL/GenBank/DDBJ whole genome shotgun (WGS) entry which is preliminary data.</text>
</comment>
<feature type="domain" description="RNA polymerase sigma factor 70 region 4 type 2" evidence="6">
    <location>
        <begin position="118"/>
        <end position="171"/>
    </location>
</feature>
<dbReference type="InterPro" id="IPR014284">
    <property type="entry name" value="RNA_pol_sigma-70_dom"/>
</dbReference>
<evidence type="ECO:0000259" key="5">
    <source>
        <dbReference type="Pfam" id="PF04542"/>
    </source>
</evidence>
<dbReference type="InterPro" id="IPR013249">
    <property type="entry name" value="RNA_pol_sigma70_r4_t2"/>
</dbReference>
<dbReference type="Gene3D" id="1.10.10.10">
    <property type="entry name" value="Winged helix-like DNA-binding domain superfamily/Winged helix DNA-binding domain"/>
    <property type="match status" value="1"/>
</dbReference>
<name>A0ABS4JPF1_9FIRM</name>
<feature type="domain" description="RNA polymerase sigma-70 region 2" evidence="5">
    <location>
        <begin position="21"/>
        <end position="88"/>
    </location>
</feature>
<protein>
    <submittedName>
        <fullName evidence="7">RNA polymerase sigma-70 factor (ECF subfamily)</fullName>
    </submittedName>
</protein>
<evidence type="ECO:0000313" key="8">
    <source>
        <dbReference type="Proteomes" id="UP001519289"/>
    </source>
</evidence>
<dbReference type="RefSeq" id="WP_209465561.1">
    <property type="nucleotide sequence ID" value="NZ_JAGGLG010000004.1"/>
</dbReference>
<dbReference type="Pfam" id="PF04542">
    <property type="entry name" value="Sigma70_r2"/>
    <property type="match status" value="1"/>
</dbReference>
<accession>A0ABS4JPF1</accession>
<proteinExistence type="inferred from homology"/>
<dbReference type="SUPFAM" id="SSF88659">
    <property type="entry name" value="Sigma3 and sigma4 domains of RNA polymerase sigma factors"/>
    <property type="match status" value="1"/>
</dbReference>
<evidence type="ECO:0000256" key="3">
    <source>
        <dbReference type="ARBA" id="ARBA00023082"/>
    </source>
</evidence>
<keyword evidence="3" id="KW-0731">Sigma factor</keyword>
<dbReference type="InterPro" id="IPR007627">
    <property type="entry name" value="RNA_pol_sigma70_r2"/>
</dbReference>
<dbReference type="InterPro" id="IPR013324">
    <property type="entry name" value="RNA_pol_sigma_r3/r4-like"/>
</dbReference>
<dbReference type="PANTHER" id="PTHR43133:SF51">
    <property type="entry name" value="RNA POLYMERASE SIGMA FACTOR"/>
    <property type="match status" value="1"/>
</dbReference>
<keyword evidence="8" id="KW-1185">Reference proteome</keyword>
<comment type="similarity">
    <text evidence="1">Belongs to the sigma-70 factor family. ECF subfamily.</text>
</comment>
<gene>
    <name evidence="7" type="ORF">J2Z79_000801</name>
</gene>
<dbReference type="Gene3D" id="1.10.1740.10">
    <property type="match status" value="1"/>
</dbReference>
<dbReference type="PANTHER" id="PTHR43133">
    <property type="entry name" value="RNA POLYMERASE ECF-TYPE SIGMA FACTO"/>
    <property type="match status" value="1"/>
</dbReference>
<dbReference type="Pfam" id="PF08281">
    <property type="entry name" value="Sigma70_r4_2"/>
    <property type="match status" value="1"/>
</dbReference>
<dbReference type="SUPFAM" id="SSF88946">
    <property type="entry name" value="Sigma2 domain of RNA polymerase sigma factors"/>
    <property type="match status" value="1"/>
</dbReference>